<dbReference type="InterPro" id="IPR011016">
    <property type="entry name" value="Znf_RING-CH"/>
</dbReference>
<keyword evidence="2" id="KW-0863">Zinc-finger</keyword>
<protein>
    <recommendedName>
        <fullName evidence="6">RING-CH-type domain-containing protein</fullName>
    </recommendedName>
</protein>
<dbReference type="Pfam" id="PF12906">
    <property type="entry name" value="RINGv"/>
    <property type="match status" value="1"/>
</dbReference>
<feature type="compositionally biased region" description="Polar residues" evidence="4">
    <location>
        <begin position="96"/>
        <end position="109"/>
    </location>
</feature>
<evidence type="ECO:0000256" key="4">
    <source>
        <dbReference type="SAM" id="MobiDB-lite"/>
    </source>
</evidence>
<dbReference type="Gene3D" id="3.30.40.10">
    <property type="entry name" value="Zinc/RING finger domain, C3HC4 (zinc finger)"/>
    <property type="match status" value="1"/>
</dbReference>
<accession>A0ABD0ZEX2</accession>
<feature type="domain" description="RING-CH-type" evidence="6">
    <location>
        <begin position="247"/>
        <end position="309"/>
    </location>
</feature>
<dbReference type="PANTHER" id="PTHR46158">
    <property type="entry name" value="OS02G0165000 PROTEIN"/>
    <property type="match status" value="1"/>
</dbReference>
<keyword evidence="5" id="KW-0812">Transmembrane</keyword>
<keyword evidence="1" id="KW-0479">Metal-binding</keyword>
<evidence type="ECO:0000256" key="2">
    <source>
        <dbReference type="ARBA" id="ARBA00022771"/>
    </source>
</evidence>
<keyword evidence="3" id="KW-0862">Zinc</keyword>
<feature type="region of interest" description="Disordered" evidence="4">
    <location>
        <begin position="1"/>
        <end position="27"/>
    </location>
</feature>
<keyword evidence="5" id="KW-0472">Membrane</keyword>
<dbReference type="CDD" id="cd16495">
    <property type="entry name" value="RING_CH-C4HC3_MARCH"/>
    <property type="match status" value="1"/>
</dbReference>
<dbReference type="EMBL" id="JBANAX010000793">
    <property type="protein sequence ID" value="KAL1193226.1"/>
    <property type="molecule type" value="Genomic_DNA"/>
</dbReference>
<dbReference type="PANTHER" id="PTHR46158:SF7">
    <property type="entry name" value="RING_U-BOX SUPERFAMILY PROTEIN"/>
    <property type="match status" value="1"/>
</dbReference>
<evidence type="ECO:0000256" key="5">
    <source>
        <dbReference type="SAM" id="Phobius"/>
    </source>
</evidence>
<dbReference type="InterPro" id="IPR013083">
    <property type="entry name" value="Znf_RING/FYVE/PHD"/>
</dbReference>
<feature type="transmembrane region" description="Helical" evidence="5">
    <location>
        <begin position="366"/>
        <end position="383"/>
    </location>
</feature>
<evidence type="ECO:0000256" key="3">
    <source>
        <dbReference type="ARBA" id="ARBA00022833"/>
    </source>
</evidence>
<reference evidence="7 8" key="1">
    <citation type="submission" date="2024-04" db="EMBL/GenBank/DDBJ databases">
        <title>Genome assembly C_amara_ONT_v2.</title>
        <authorList>
            <person name="Yant L."/>
            <person name="Moore C."/>
            <person name="Slenker M."/>
        </authorList>
    </citation>
    <scope>NUCLEOTIDE SEQUENCE [LARGE SCALE GENOMIC DNA]</scope>
    <source>
        <tissue evidence="7">Leaf</tissue>
    </source>
</reference>
<feature type="transmembrane region" description="Helical" evidence="5">
    <location>
        <begin position="426"/>
        <end position="450"/>
    </location>
</feature>
<evidence type="ECO:0000259" key="6">
    <source>
        <dbReference type="PROSITE" id="PS51292"/>
    </source>
</evidence>
<comment type="caution">
    <text evidence="7">The sequence shown here is derived from an EMBL/GenBank/DDBJ whole genome shotgun (WGS) entry which is preliminary data.</text>
</comment>
<dbReference type="Proteomes" id="UP001558713">
    <property type="component" value="Unassembled WGS sequence"/>
</dbReference>
<feature type="region of interest" description="Disordered" evidence="4">
    <location>
        <begin position="460"/>
        <end position="481"/>
    </location>
</feature>
<feature type="region of interest" description="Disordered" evidence="4">
    <location>
        <begin position="151"/>
        <end position="175"/>
    </location>
</feature>
<keyword evidence="5" id="KW-1133">Transmembrane helix</keyword>
<evidence type="ECO:0000313" key="8">
    <source>
        <dbReference type="Proteomes" id="UP001558713"/>
    </source>
</evidence>
<organism evidence="7 8">
    <name type="scientific">Cardamine amara subsp. amara</name>
    <dbReference type="NCBI Taxonomy" id="228776"/>
    <lineage>
        <taxon>Eukaryota</taxon>
        <taxon>Viridiplantae</taxon>
        <taxon>Streptophyta</taxon>
        <taxon>Embryophyta</taxon>
        <taxon>Tracheophyta</taxon>
        <taxon>Spermatophyta</taxon>
        <taxon>Magnoliopsida</taxon>
        <taxon>eudicotyledons</taxon>
        <taxon>Gunneridae</taxon>
        <taxon>Pentapetalae</taxon>
        <taxon>rosids</taxon>
        <taxon>malvids</taxon>
        <taxon>Brassicales</taxon>
        <taxon>Brassicaceae</taxon>
        <taxon>Cardamineae</taxon>
        <taxon>Cardamine</taxon>
    </lineage>
</organism>
<name>A0ABD0ZEX2_CARAN</name>
<dbReference type="SMART" id="SM00744">
    <property type="entry name" value="RINGv"/>
    <property type="match status" value="1"/>
</dbReference>
<feature type="compositionally biased region" description="Basic and acidic residues" evidence="4">
    <location>
        <begin position="1"/>
        <end position="20"/>
    </location>
</feature>
<evidence type="ECO:0000256" key="1">
    <source>
        <dbReference type="ARBA" id="ARBA00022723"/>
    </source>
</evidence>
<evidence type="ECO:0000313" key="7">
    <source>
        <dbReference type="EMBL" id="KAL1193226.1"/>
    </source>
</evidence>
<gene>
    <name evidence="7" type="ORF">V5N11_003640</name>
</gene>
<dbReference type="SUPFAM" id="SSF57850">
    <property type="entry name" value="RING/U-box"/>
    <property type="match status" value="1"/>
</dbReference>
<feature type="transmembrane region" description="Helical" evidence="5">
    <location>
        <begin position="395"/>
        <end position="414"/>
    </location>
</feature>
<feature type="region of interest" description="Disordered" evidence="4">
    <location>
        <begin position="59"/>
        <end position="113"/>
    </location>
</feature>
<dbReference type="PROSITE" id="PS51292">
    <property type="entry name" value="ZF_RING_CH"/>
    <property type="match status" value="1"/>
</dbReference>
<keyword evidence="8" id="KW-1185">Reference proteome</keyword>
<dbReference type="AlphaFoldDB" id="A0ABD0ZEX2"/>
<proteinExistence type="predicted"/>
<dbReference type="GO" id="GO:0008270">
    <property type="term" value="F:zinc ion binding"/>
    <property type="evidence" value="ECO:0007669"/>
    <property type="project" value="UniProtKB-KW"/>
</dbReference>
<sequence>MVMDEKDKTHQVELWSREDISPPLMNGDSAEITEELSQSQHQRWRGLVLDIQSRAHEDAHGDFSRASGSLTPSPVSKRFKLSPMSSPRIGRRVGSMSPSSSRNRTNLKNPINFKKRNNNADIEEGVALVFDGRDKPNIPRTWSLSNLLTPRKSKKTGSLPETPIAHSNPESMHGNYALDPVTSMKGERPLPIRRSRSVPALFNKDGSVKQSSVFRVIPTPSRGDEESLEMMQASKMSKLNGSDGGEDVPEEEAVCRICMVELEEDSEAFKMECMCKGELALAHKSCTIKWFTIKGNIICDVCKQEVKNLPVTLLRLQDSQERSRATEDIEISPFNEWQDVPILVIVSMLAYFCVLEQLLIRDMKSSAVAIALPFSCIIGLCASMTSTTMAKKKYLWIYATIQFGLVVLFAHLFYSVVRFDVKQPVMSIVLATMIGFGLTMTGTTAINEYLKWKRRNAHRPAEPASTQVAPPPSQTADVALD</sequence>